<dbReference type="Pfam" id="PF01120">
    <property type="entry name" value="Alpha_L_fucos"/>
    <property type="match status" value="1"/>
</dbReference>
<dbReference type="SMART" id="SM00812">
    <property type="entry name" value="Alpha_L_fucos"/>
    <property type="match status" value="1"/>
</dbReference>
<dbReference type="Proteomes" id="UP000610931">
    <property type="component" value="Unassembled WGS sequence"/>
</dbReference>
<keyword evidence="4" id="KW-0378">Hydrolase</keyword>
<evidence type="ECO:0000256" key="1">
    <source>
        <dbReference type="ARBA" id="ARBA00007951"/>
    </source>
</evidence>
<evidence type="ECO:0000313" key="8">
    <source>
        <dbReference type="Proteomes" id="UP000610931"/>
    </source>
</evidence>
<reference evidence="7" key="1">
    <citation type="submission" date="2020-12" db="EMBL/GenBank/DDBJ databases">
        <title>Snuella sp. nov., isolated from sediment in Incheon.</title>
        <authorList>
            <person name="Kim W."/>
        </authorList>
    </citation>
    <scope>NUCLEOTIDE SEQUENCE</scope>
    <source>
        <strain evidence="7">CAU 1569</strain>
    </source>
</reference>
<dbReference type="AlphaFoldDB" id="A0A8J7IH65"/>
<dbReference type="Gene3D" id="2.60.120.260">
    <property type="entry name" value="Galactose-binding domain-like"/>
    <property type="match status" value="1"/>
</dbReference>
<dbReference type="GO" id="GO:0016139">
    <property type="term" value="P:glycoside catabolic process"/>
    <property type="evidence" value="ECO:0007669"/>
    <property type="project" value="TreeGrafter"/>
</dbReference>
<dbReference type="EMBL" id="JAELVQ010000006">
    <property type="protein sequence ID" value="MBJ6367696.1"/>
    <property type="molecule type" value="Genomic_DNA"/>
</dbReference>
<evidence type="ECO:0000256" key="4">
    <source>
        <dbReference type="ARBA" id="ARBA00022801"/>
    </source>
</evidence>
<dbReference type="EC" id="3.2.1.51" evidence="2"/>
<dbReference type="InterPro" id="IPR017853">
    <property type="entry name" value="GH"/>
</dbReference>
<evidence type="ECO:0000256" key="2">
    <source>
        <dbReference type="ARBA" id="ARBA00012662"/>
    </source>
</evidence>
<evidence type="ECO:0000256" key="5">
    <source>
        <dbReference type="ARBA" id="ARBA00023295"/>
    </source>
</evidence>
<keyword evidence="3" id="KW-0732">Signal</keyword>
<dbReference type="GO" id="GO:0005764">
    <property type="term" value="C:lysosome"/>
    <property type="evidence" value="ECO:0007669"/>
    <property type="project" value="TreeGrafter"/>
</dbReference>
<dbReference type="RefSeq" id="WP_199114466.1">
    <property type="nucleotide sequence ID" value="NZ_JAELVQ010000006.1"/>
</dbReference>
<dbReference type="InterPro" id="IPR008979">
    <property type="entry name" value="Galactose-bd-like_sf"/>
</dbReference>
<organism evidence="7 8">
    <name type="scientific">Snuella sedimenti</name>
    <dbReference type="NCBI Taxonomy" id="2798802"/>
    <lineage>
        <taxon>Bacteria</taxon>
        <taxon>Pseudomonadati</taxon>
        <taxon>Bacteroidota</taxon>
        <taxon>Flavobacteriia</taxon>
        <taxon>Flavobacteriales</taxon>
        <taxon>Flavobacteriaceae</taxon>
        <taxon>Snuella</taxon>
    </lineage>
</organism>
<accession>A0A8J7IH65</accession>
<protein>
    <recommendedName>
        <fullName evidence="2">alpha-L-fucosidase</fullName>
        <ecNumber evidence="2">3.2.1.51</ecNumber>
    </recommendedName>
</protein>
<dbReference type="GO" id="GO:0004560">
    <property type="term" value="F:alpha-L-fucosidase activity"/>
    <property type="evidence" value="ECO:0007669"/>
    <property type="project" value="InterPro"/>
</dbReference>
<dbReference type="InterPro" id="IPR000933">
    <property type="entry name" value="Glyco_hydro_29"/>
</dbReference>
<dbReference type="SUPFAM" id="SSF49785">
    <property type="entry name" value="Galactose-binding domain-like"/>
    <property type="match status" value="1"/>
</dbReference>
<comment type="similarity">
    <text evidence="1">Belongs to the glycosyl hydrolase 29 family.</text>
</comment>
<dbReference type="InterPro" id="IPR057739">
    <property type="entry name" value="Glyco_hydro_29_N"/>
</dbReference>
<keyword evidence="5" id="KW-0326">Glycosidase</keyword>
<dbReference type="PANTHER" id="PTHR10030">
    <property type="entry name" value="ALPHA-L-FUCOSIDASE"/>
    <property type="match status" value="1"/>
</dbReference>
<dbReference type="PANTHER" id="PTHR10030:SF37">
    <property type="entry name" value="ALPHA-L-FUCOSIDASE-RELATED"/>
    <property type="match status" value="1"/>
</dbReference>
<evidence type="ECO:0000256" key="3">
    <source>
        <dbReference type="ARBA" id="ARBA00022729"/>
    </source>
</evidence>
<dbReference type="PROSITE" id="PS51257">
    <property type="entry name" value="PROKAR_LIPOPROTEIN"/>
    <property type="match status" value="1"/>
</dbReference>
<sequence>MVKIKSGKKEIDILFSIISLLMLLGTVSCHQKQKPVEDVILAKPSEIQYKWHEQERIMFLCLDPCTWQGREYDNHSTPLSEMKLSKLNTDQWCETALLWGAKEILFVAKHTGGFCWWQTETTNYGIKETPYKNGKGDVLKELSESCKKYGLNLGIYVYPGDDNWGAGIGSGGLTVDPSKQEAYNKVYRQQLTEVLTKYGEMIEVWFDGSCKIDVSDILKKHAKNAVIFQGPHASLRWPGTESGKLFYPVWNTVKSKDFNTGVSTQVHGDPNGDVWAPLETNTTLYDHYWFWSPIKEEKRISLDNLMECYYKSIGYGSVFLLNSTPDTTGLIPKADQKLYKAFGNEINRRFKTPLAFVENVKGTEVILELPSPQKINHVVTMEDYRQGHRIRKYRIEGFVNGKWKELCSGQSVGRKKIDYFTGIKVSKIRLTVTKNVNTPLIRNLLVYFVEDFIPPPEKAISPWSEWQLVSNFDTTENKNIDVDLTGKIKMPGQFIVKIENYNPEVEIEIENVELFYNGRKILDDFSSVQGNEIRINRTSQVIDESKITLRFSVKNETRTKGEIQFKPALIY</sequence>
<dbReference type="SUPFAM" id="SSF51445">
    <property type="entry name" value="(Trans)glycosidases"/>
    <property type="match status" value="1"/>
</dbReference>
<keyword evidence="8" id="KW-1185">Reference proteome</keyword>
<dbReference type="Gene3D" id="3.20.20.80">
    <property type="entry name" value="Glycosidases"/>
    <property type="match status" value="1"/>
</dbReference>
<evidence type="ECO:0000259" key="6">
    <source>
        <dbReference type="Pfam" id="PF01120"/>
    </source>
</evidence>
<name>A0A8J7IH65_9FLAO</name>
<proteinExistence type="inferred from homology"/>
<evidence type="ECO:0000313" key="7">
    <source>
        <dbReference type="EMBL" id="MBJ6367696.1"/>
    </source>
</evidence>
<dbReference type="GO" id="GO:0006004">
    <property type="term" value="P:fucose metabolic process"/>
    <property type="evidence" value="ECO:0007669"/>
    <property type="project" value="TreeGrafter"/>
</dbReference>
<feature type="domain" description="Glycoside hydrolase family 29 N-terminal" evidence="6">
    <location>
        <begin position="81"/>
        <end position="344"/>
    </location>
</feature>
<gene>
    <name evidence="7" type="ORF">JF259_06320</name>
</gene>
<comment type="caution">
    <text evidence="7">The sequence shown here is derived from an EMBL/GenBank/DDBJ whole genome shotgun (WGS) entry which is preliminary data.</text>
</comment>